<gene>
    <name evidence="1" type="ORF">PPL_03344</name>
</gene>
<evidence type="ECO:0000313" key="1">
    <source>
        <dbReference type="EMBL" id="EFA84267.1"/>
    </source>
</evidence>
<accession>D3B4L9</accession>
<comment type="caution">
    <text evidence="1">The sequence shown here is derived from an EMBL/GenBank/DDBJ whole genome shotgun (WGS) entry which is preliminary data.</text>
</comment>
<dbReference type="EMBL" id="ADBJ01000010">
    <property type="protein sequence ID" value="EFA84267.1"/>
    <property type="molecule type" value="Genomic_DNA"/>
</dbReference>
<dbReference type="Proteomes" id="UP000001396">
    <property type="component" value="Unassembled WGS sequence"/>
</dbReference>
<organism evidence="1 2">
    <name type="scientific">Heterostelium pallidum (strain ATCC 26659 / Pp 5 / PN500)</name>
    <name type="common">Cellular slime mold</name>
    <name type="synonym">Polysphondylium pallidum</name>
    <dbReference type="NCBI Taxonomy" id="670386"/>
    <lineage>
        <taxon>Eukaryota</taxon>
        <taxon>Amoebozoa</taxon>
        <taxon>Evosea</taxon>
        <taxon>Eumycetozoa</taxon>
        <taxon>Dictyostelia</taxon>
        <taxon>Acytosteliales</taxon>
        <taxon>Acytosteliaceae</taxon>
        <taxon>Heterostelium</taxon>
    </lineage>
</organism>
<keyword evidence="2" id="KW-1185">Reference proteome</keyword>
<dbReference type="AlphaFoldDB" id="D3B4L9"/>
<protein>
    <submittedName>
        <fullName evidence="1">Uncharacterized protein</fullName>
    </submittedName>
</protein>
<evidence type="ECO:0000313" key="2">
    <source>
        <dbReference type="Proteomes" id="UP000001396"/>
    </source>
</evidence>
<name>D3B4L9_HETP5</name>
<dbReference type="RefSeq" id="XP_020436383.1">
    <property type="nucleotide sequence ID" value="XM_020574311.1"/>
</dbReference>
<sequence length="575" mass="67871">MKDRKIDFFKEYSDSFYKCNDTTCKQQYHTDVIRSVLCQKVLFRRIIQSFNRYGYRMTFVEKPLALNDVLSWRYHYHEINSVEWMVANCHFGLCLDKIRLCQKNQQQPEELFYPDRINGVMLNRIQQMPLELFSHLIQEYRDSLIKDHVHFVKVVDASIRAGRVDLFEHMRKNMSFTLFQAVQTSIVETAVAANNLEITRFCFDNFDFSNPRSRYYAGKKPLFRVSDRPTLAMVNYFASSDIVGLPKEQLLVEYLGEKNYMAALLRFGDLVLYCSYIDYLDPRVTLHFDPMLLENALTALIKDKEVVTGRSHLELVKYILREEPSLELTFEEETMAPFIMGIPEDLQYRIYLYHAKCDLLNKYMETTRNRKLVERNTQALSKKYFKYLTIRNNQLLNKELTLYIIKNDIKAIYSHGSIEQIIMANSNSNNDNDNNNNDSSDNNNMLTSIQLSKHHTVEVLETIKRYHNLRNIRFLLRDITDFDSKAITYLVMQQHIIPKTSNKDDISGYFDQLLQVVPETGDTTCHCKRSNRSRSTARDIQPDDSHCRYRLCSTCNYVWLLRHCRVLYKEADAPI</sequence>
<proteinExistence type="predicted"/>
<reference evidence="1 2" key="1">
    <citation type="journal article" date="2011" name="Genome Res.">
        <title>Phylogeny-wide analysis of social amoeba genomes highlights ancient origins for complex intercellular communication.</title>
        <authorList>
            <person name="Heidel A.J."/>
            <person name="Lawal H.M."/>
            <person name="Felder M."/>
            <person name="Schilde C."/>
            <person name="Helps N.R."/>
            <person name="Tunggal B."/>
            <person name="Rivero F."/>
            <person name="John U."/>
            <person name="Schleicher M."/>
            <person name="Eichinger L."/>
            <person name="Platzer M."/>
            <person name="Noegel A.A."/>
            <person name="Schaap P."/>
            <person name="Gloeckner G."/>
        </authorList>
    </citation>
    <scope>NUCLEOTIDE SEQUENCE [LARGE SCALE GENOMIC DNA]</scope>
    <source>
        <strain evidence="2">ATCC 26659 / Pp 5 / PN500</strain>
    </source>
</reference>
<dbReference type="GeneID" id="31358866"/>
<dbReference type="InParanoid" id="D3B4L9"/>